<dbReference type="Proteomes" id="UP000468735">
    <property type="component" value="Unassembled WGS sequence"/>
</dbReference>
<accession>A0A6H9YG47</accession>
<evidence type="ECO:0000313" key="3">
    <source>
        <dbReference type="Proteomes" id="UP000468735"/>
    </source>
</evidence>
<reference evidence="2 3" key="1">
    <citation type="submission" date="2019-09" db="EMBL/GenBank/DDBJ databases">
        <title>Actinomadura physcomitrii sp. nov., a novel actinomycete isolated from moss [Physcomitrium sphaericum (Ludw) Fuernr].</title>
        <authorList>
            <person name="Zhuang X."/>
            <person name="Liu C."/>
        </authorList>
    </citation>
    <scope>NUCLEOTIDE SEQUENCE [LARGE SCALE GENOMIC DNA]</scope>
    <source>
        <strain evidence="2 3">HMC1</strain>
    </source>
</reference>
<evidence type="ECO:0000256" key="1">
    <source>
        <dbReference type="SAM" id="Phobius"/>
    </source>
</evidence>
<dbReference type="AlphaFoldDB" id="A0A6H9YG47"/>
<dbReference type="RefSeq" id="WP_151571027.1">
    <property type="nucleotide sequence ID" value="NZ_WBMT01000036.1"/>
</dbReference>
<feature type="transmembrane region" description="Helical" evidence="1">
    <location>
        <begin position="35"/>
        <end position="55"/>
    </location>
</feature>
<dbReference type="EMBL" id="WBMT01000036">
    <property type="protein sequence ID" value="KAB2339318.1"/>
    <property type="molecule type" value="Genomic_DNA"/>
</dbReference>
<keyword evidence="1" id="KW-0812">Transmembrane</keyword>
<gene>
    <name evidence="2" type="ORF">F8566_48325</name>
</gene>
<dbReference type="OrthoDB" id="3481125at2"/>
<proteinExistence type="predicted"/>
<keyword evidence="3" id="KW-1185">Reference proteome</keyword>
<keyword evidence="1" id="KW-1133">Transmembrane helix</keyword>
<evidence type="ECO:0000313" key="2">
    <source>
        <dbReference type="EMBL" id="KAB2339318.1"/>
    </source>
</evidence>
<protein>
    <submittedName>
        <fullName evidence="2">Uncharacterized protein</fullName>
    </submittedName>
</protein>
<organism evidence="2 3">
    <name type="scientific">Actinomadura rudentiformis</name>
    <dbReference type="NCBI Taxonomy" id="359158"/>
    <lineage>
        <taxon>Bacteria</taxon>
        <taxon>Bacillati</taxon>
        <taxon>Actinomycetota</taxon>
        <taxon>Actinomycetes</taxon>
        <taxon>Streptosporangiales</taxon>
        <taxon>Thermomonosporaceae</taxon>
        <taxon>Actinomadura</taxon>
    </lineage>
</organism>
<keyword evidence="1" id="KW-0472">Membrane</keyword>
<sequence length="81" mass="8462">MYVKLSVSTFLIFAGIVAPPGATPAAKVARVLLQVTGMGFGIYCVAAIGLFLAGVCMRVRERMTGDPAGHATHDRATGERP</sequence>
<name>A0A6H9YG47_9ACTN</name>
<comment type="caution">
    <text evidence="2">The sequence shown here is derived from an EMBL/GenBank/DDBJ whole genome shotgun (WGS) entry which is preliminary data.</text>
</comment>